<evidence type="ECO:0000313" key="2">
    <source>
        <dbReference type="Proteomes" id="UP001497700"/>
    </source>
</evidence>
<keyword evidence="1" id="KW-0378">Hydrolase</keyword>
<name>A0ACB9ZGW2_9PEZI</name>
<evidence type="ECO:0000313" key="1">
    <source>
        <dbReference type="EMBL" id="KAI4870984.1"/>
    </source>
</evidence>
<reference evidence="1 2" key="1">
    <citation type="journal article" date="2022" name="New Phytol.">
        <title>Ecological generalism drives hyperdiversity of secondary metabolite gene clusters in xylarialean endophytes.</title>
        <authorList>
            <person name="Franco M.E.E."/>
            <person name="Wisecaver J.H."/>
            <person name="Arnold A.E."/>
            <person name="Ju Y.M."/>
            <person name="Slot J.C."/>
            <person name="Ahrendt S."/>
            <person name="Moore L.P."/>
            <person name="Eastman K.E."/>
            <person name="Scott K."/>
            <person name="Konkel Z."/>
            <person name="Mondo S.J."/>
            <person name="Kuo A."/>
            <person name="Hayes R.D."/>
            <person name="Haridas S."/>
            <person name="Andreopoulos B."/>
            <person name="Riley R."/>
            <person name="LaButti K."/>
            <person name="Pangilinan J."/>
            <person name="Lipzen A."/>
            <person name="Amirebrahimi M."/>
            <person name="Yan J."/>
            <person name="Adam C."/>
            <person name="Keymanesh K."/>
            <person name="Ng V."/>
            <person name="Louie K."/>
            <person name="Northen T."/>
            <person name="Drula E."/>
            <person name="Henrissat B."/>
            <person name="Hsieh H.M."/>
            <person name="Youens-Clark K."/>
            <person name="Lutzoni F."/>
            <person name="Miadlikowska J."/>
            <person name="Eastwood D.C."/>
            <person name="Hamelin R.C."/>
            <person name="Grigoriev I.V."/>
            <person name="U'Ren J.M."/>
        </authorList>
    </citation>
    <scope>NUCLEOTIDE SEQUENCE [LARGE SCALE GENOMIC DNA]</scope>
    <source>
        <strain evidence="1 2">CBS 119005</strain>
    </source>
</reference>
<sequence length="490" mass="53500">MSATPPSSVLLSGGTIIVCTEDADSLDVIRDGAVLVTGDRIAGIYDTAHPSNLPAGTEVVDCTNKIITPGFVDTHRHGWQTGLKTLASNTTMPDYVNRYPYGSAALYTAEDVYIGQLAGLLEALNAGVTTTLDHAHHIWSKETTKAGLQASIDSGARVYWNHAFTGTPTYPFSEQVANFKEMARTMPKPDKLTTMGVAYDGWTFAPAEEIQELIGLTKELKIPVLTTHYLGGPWMADNSPELLHRHGVLDTDMAVVFSHATGINTTDSLLLRETNQYISITPESEMHCGINHPNGHLIQDQAALGVDIFLTFSTDMLTQARIWLQRTRARMFDQTLKKWLIPVNNPMSVNQAFLMATRHGGLALRRPDLGVIRVGAKADLVVFDGRSPGMLGWVDPVAAVILHANVGDIEHVLVDGRFRKRDRKLTFEGYGAVVDRFLASAAKLQKAAVETPDPVIEGRFWGGCGYGRADEVNISRGPGTGYGKQFVHRH</sequence>
<organism evidence="1 2">
    <name type="scientific">Hypoxylon rubiginosum</name>
    <dbReference type="NCBI Taxonomy" id="110542"/>
    <lineage>
        <taxon>Eukaryota</taxon>
        <taxon>Fungi</taxon>
        <taxon>Dikarya</taxon>
        <taxon>Ascomycota</taxon>
        <taxon>Pezizomycotina</taxon>
        <taxon>Sordariomycetes</taxon>
        <taxon>Xylariomycetidae</taxon>
        <taxon>Xylariales</taxon>
        <taxon>Hypoxylaceae</taxon>
        <taxon>Hypoxylon</taxon>
    </lineage>
</organism>
<gene>
    <name evidence="1" type="ORF">F4820DRAFT_471</name>
</gene>
<dbReference type="EMBL" id="MU393421">
    <property type="protein sequence ID" value="KAI4870984.1"/>
    <property type="molecule type" value="Genomic_DNA"/>
</dbReference>
<dbReference type="Proteomes" id="UP001497700">
    <property type="component" value="Unassembled WGS sequence"/>
</dbReference>
<comment type="caution">
    <text evidence="1">The sequence shown here is derived from an EMBL/GenBank/DDBJ whole genome shotgun (WGS) entry which is preliminary data.</text>
</comment>
<keyword evidence="2" id="KW-1185">Reference proteome</keyword>
<protein>
    <submittedName>
        <fullName evidence="1">Metallo-dependent hydrolase</fullName>
    </submittedName>
</protein>
<proteinExistence type="predicted"/>
<accession>A0ACB9ZGW2</accession>